<name>A6TLK1_ALKMQ</name>
<dbReference type="AlphaFoldDB" id="A6TLK1"/>
<dbReference type="STRING" id="293826.Amet_0844"/>
<evidence type="ECO:0000313" key="2">
    <source>
        <dbReference type="EMBL" id="ABR47069.1"/>
    </source>
</evidence>
<dbReference type="Proteomes" id="UP000001572">
    <property type="component" value="Chromosome"/>
</dbReference>
<reference evidence="3" key="1">
    <citation type="journal article" date="2016" name="Genome Announc.">
        <title>Complete genome sequence of Alkaliphilus metalliredigens strain QYMF, an alkaliphilic and metal-reducing bacterium isolated from borax-contaminated leachate ponds.</title>
        <authorList>
            <person name="Hwang C."/>
            <person name="Copeland A."/>
            <person name="Lucas S."/>
            <person name="Lapidus A."/>
            <person name="Barry K."/>
            <person name="Detter J.C."/>
            <person name="Glavina Del Rio T."/>
            <person name="Hammon N."/>
            <person name="Israni S."/>
            <person name="Dalin E."/>
            <person name="Tice H."/>
            <person name="Pitluck S."/>
            <person name="Chertkov O."/>
            <person name="Brettin T."/>
            <person name="Bruce D."/>
            <person name="Han C."/>
            <person name="Schmutz J."/>
            <person name="Larimer F."/>
            <person name="Land M.L."/>
            <person name="Hauser L."/>
            <person name="Kyrpides N."/>
            <person name="Mikhailova N."/>
            <person name="Ye Q."/>
            <person name="Zhou J."/>
            <person name="Richardson P."/>
            <person name="Fields M.W."/>
        </authorList>
    </citation>
    <scope>NUCLEOTIDE SEQUENCE [LARGE SCALE GENOMIC DNA]</scope>
    <source>
        <strain evidence="3">QYMF</strain>
    </source>
</reference>
<evidence type="ECO:0000256" key="1">
    <source>
        <dbReference type="SAM" id="Coils"/>
    </source>
</evidence>
<evidence type="ECO:0008006" key="4">
    <source>
        <dbReference type="Google" id="ProtNLM"/>
    </source>
</evidence>
<dbReference type="EMBL" id="CP000724">
    <property type="protein sequence ID" value="ABR47069.1"/>
    <property type="molecule type" value="Genomic_DNA"/>
</dbReference>
<dbReference type="HOGENOM" id="CLU_653364_0_0_9"/>
<dbReference type="eggNOG" id="ENOG5032TZT">
    <property type="taxonomic scope" value="Bacteria"/>
</dbReference>
<dbReference type="RefSeq" id="WP_012062112.1">
    <property type="nucleotide sequence ID" value="NC_009633.1"/>
</dbReference>
<dbReference type="KEGG" id="amt:Amet_0844"/>
<feature type="coiled-coil region" evidence="1">
    <location>
        <begin position="162"/>
        <end position="190"/>
    </location>
</feature>
<accession>A6TLK1</accession>
<organism evidence="2 3">
    <name type="scientific">Alkaliphilus metalliredigens (strain QYMF)</name>
    <dbReference type="NCBI Taxonomy" id="293826"/>
    <lineage>
        <taxon>Bacteria</taxon>
        <taxon>Bacillati</taxon>
        <taxon>Bacillota</taxon>
        <taxon>Clostridia</taxon>
        <taxon>Peptostreptococcales</taxon>
        <taxon>Natronincolaceae</taxon>
        <taxon>Alkaliphilus</taxon>
    </lineage>
</organism>
<keyword evidence="1" id="KW-0175">Coiled coil</keyword>
<sequence>MINESFNTNIIDSNADSPIRGIVLQKLRAFNKLLDALSEKNFGIMCAIEYIDDVIEVDSSEQRTKITAEQDKLNVKSFSMNSHQVINSIRIFFDNWREKTMNSESIKFVFYTNTVIAKERMTALLTENSVKLPERPILKLLIEKEYDKALPVFKIIFKDYYISQHEQNLKKEEKEKIEIFQQIINQVTDEEWKLFLNLIDWNFEQEDEKILIASVKDKIGKLCDEYDVKLRYIDSIFNEIMSMIEMGTFQDDFLNKVVHVAQLKVLFLEKARIVQSEEYLDPAHQKWDDICCEDIRNLKEKVESVCNQYGEDIEDLQDDYVEGAYEQEHHNNLKAVKAFKYRIYKLCEREIRKAMKVSDTTDMSKIQIDNFVSTMTDKCETLISDKAKTYNTIPFKDRDMIRKTILILFEECYLAFDKGGTVNG</sequence>
<proteinExistence type="predicted"/>
<gene>
    <name evidence="2" type="ordered locus">Amet_0844</name>
</gene>
<evidence type="ECO:0000313" key="3">
    <source>
        <dbReference type="Proteomes" id="UP000001572"/>
    </source>
</evidence>
<keyword evidence="3" id="KW-1185">Reference proteome</keyword>
<dbReference type="OrthoDB" id="1950084at2"/>
<protein>
    <recommendedName>
        <fullName evidence="4">CD-NTase associated protein 4-like DNA endonuclease domain-containing protein</fullName>
    </recommendedName>
</protein>